<reference evidence="11 12" key="1">
    <citation type="journal article" date="2021" name="MBio">
        <title>Novel Mycoviruses Discovered in the Mycovirome of a Necrotrophic Fungus.</title>
        <authorList>
            <person name="Ruiz-Padilla A."/>
            <person name="Rodriguez-Romero J."/>
            <person name="Gomez-Cid I."/>
            <person name="Pacifico D."/>
            <person name="Ayllon M.A."/>
        </authorList>
    </citation>
    <scope>NUCLEOTIDE SEQUENCE [LARGE SCALE GENOMIC DNA]</scope>
    <source>
        <strain evidence="11">BCS14_DN413</strain>
    </source>
</reference>
<dbReference type="Proteomes" id="UP001264223">
    <property type="component" value="Genome"/>
</dbReference>
<accession>A0A858YCF6</accession>
<feature type="compositionally biased region" description="Basic and acidic residues" evidence="10">
    <location>
        <begin position="70"/>
        <end position="79"/>
    </location>
</feature>
<sequence>MSQVLSSKDLVSEFIKADADQRIKIVERATEGLSNTQLKNFKKEIKKIETDEAESEDDAPVDTPAPSTVDKGKGKAGVDEPLKDREANLAITDAVAQGFWNDLEKMSGDELLSEQVVKDFQYIGFDPSVIMKSIIMSGQAAKKTKVQILNDIASMCTIAIIKGSITDKNLKKMSDAGKRSYELLESTYKLKRNGSKGVDPSVVTIARVGAAFPGSMMKILMKRTDLAKKFAGPFGSKALPAYLRHQSAAACIPDTLDDKIKQFLIGLVIAYTSDQSKTISTTKDKPEELYARQENFISSTHASPFPVEDVRRTIFKSWSLSADYDKLKQVGDNITKHVSDFSVPSREDFVRIVASV</sequence>
<evidence type="ECO:0000256" key="6">
    <source>
        <dbReference type="ARBA" id="ARBA00022884"/>
    </source>
</evidence>
<keyword evidence="6" id="KW-0694">RNA-binding</keyword>
<dbReference type="GO" id="GO:0019013">
    <property type="term" value="C:viral nucleocapsid"/>
    <property type="evidence" value="ECO:0007669"/>
    <property type="project" value="UniProtKB-KW"/>
</dbReference>
<keyword evidence="7" id="KW-0543">Viral nucleoprotein</keyword>
<proteinExistence type="predicted"/>
<evidence type="ECO:0000313" key="11">
    <source>
        <dbReference type="EMBL" id="QJT73691.1"/>
    </source>
</evidence>
<feature type="compositionally biased region" description="Acidic residues" evidence="10">
    <location>
        <begin position="51"/>
        <end position="60"/>
    </location>
</feature>
<evidence type="ECO:0000256" key="7">
    <source>
        <dbReference type="ARBA" id="ARBA00023086"/>
    </source>
</evidence>
<evidence type="ECO:0000256" key="8">
    <source>
        <dbReference type="ARBA" id="ARBA00023200"/>
    </source>
</evidence>
<dbReference type="EMBL" id="MN617079">
    <property type="protein sequence ID" value="QJT73691.1"/>
    <property type="molecule type" value="Genomic_RNA"/>
</dbReference>
<keyword evidence="4" id="KW-0167">Capsid protein</keyword>
<keyword evidence="8" id="KW-1035">Host cytoplasm</keyword>
<evidence type="ECO:0000256" key="4">
    <source>
        <dbReference type="ARBA" id="ARBA00022561"/>
    </source>
</evidence>
<dbReference type="Pfam" id="PF05733">
    <property type="entry name" value="Tenui_N"/>
    <property type="match status" value="1"/>
</dbReference>
<organism evidence="11 12">
    <name type="scientific">Botrytis cinerea bocivirus 1</name>
    <dbReference type="NCBI Taxonomy" id="2775967"/>
    <lineage>
        <taxon>Viruses</taxon>
        <taxon>Riboviria</taxon>
        <taxon>Orthornavirae</taxon>
        <taxon>Negarnaviricota</taxon>
        <taxon>Polyploviricotina</taxon>
        <taxon>Bunyaviricetes</taxon>
        <taxon>Hareavirales</taxon>
        <taxon>Phenuiviridae</taxon>
        <taxon>Bocivirus</taxon>
        <taxon>Bocivirus botrytidis</taxon>
    </lineage>
</organism>
<evidence type="ECO:0000256" key="10">
    <source>
        <dbReference type="SAM" id="MobiDB-lite"/>
    </source>
</evidence>
<evidence type="ECO:0000256" key="2">
    <source>
        <dbReference type="ARBA" id="ARBA00004328"/>
    </source>
</evidence>
<dbReference type="GO" id="GO:0003723">
    <property type="term" value="F:RNA binding"/>
    <property type="evidence" value="ECO:0007669"/>
    <property type="project" value="InterPro"/>
</dbReference>
<dbReference type="InterPro" id="IPR009522">
    <property type="entry name" value="Capsid_Phlebovir/Tenuivir"/>
</dbReference>
<name>A0A858YCF6_9VIRU</name>
<evidence type="ECO:0000256" key="9">
    <source>
        <dbReference type="ARBA" id="ARBA00033344"/>
    </source>
</evidence>
<evidence type="ECO:0000313" key="12">
    <source>
        <dbReference type="Proteomes" id="UP001264223"/>
    </source>
</evidence>
<keyword evidence="12" id="KW-1185">Reference proteome</keyword>
<dbReference type="GO" id="GO:0030430">
    <property type="term" value="C:host cell cytoplasm"/>
    <property type="evidence" value="ECO:0007669"/>
    <property type="project" value="UniProtKB-SubCell"/>
</dbReference>
<evidence type="ECO:0000256" key="1">
    <source>
        <dbReference type="ARBA" id="ARBA00004192"/>
    </source>
</evidence>
<feature type="region of interest" description="Disordered" evidence="10">
    <location>
        <begin position="49"/>
        <end position="79"/>
    </location>
</feature>
<keyword evidence="5" id="KW-0946">Virion</keyword>
<evidence type="ECO:0000256" key="5">
    <source>
        <dbReference type="ARBA" id="ARBA00022844"/>
    </source>
</evidence>
<comment type="subcellular location">
    <subcellularLocation>
        <location evidence="1">Host cytoplasm</location>
    </subcellularLocation>
    <subcellularLocation>
        <location evidence="2">Virion</location>
    </subcellularLocation>
</comment>
<protein>
    <recommendedName>
        <fullName evidence="3">Nucleoprotein</fullName>
    </recommendedName>
    <alternativeName>
        <fullName evidence="9">Nucleocapsid protein</fullName>
    </alternativeName>
</protein>
<evidence type="ECO:0000256" key="3">
    <source>
        <dbReference type="ARBA" id="ARBA00014389"/>
    </source>
</evidence>